<dbReference type="InterPro" id="IPR005025">
    <property type="entry name" value="FMN_Rdtase-like_dom"/>
</dbReference>
<evidence type="ECO:0000256" key="1">
    <source>
        <dbReference type="ARBA" id="ARBA00022630"/>
    </source>
</evidence>
<dbReference type="AlphaFoldDB" id="A0AA45HHL2"/>
<dbReference type="InterPro" id="IPR029039">
    <property type="entry name" value="Flavoprotein-like_sf"/>
</dbReference>
<proteinExistence type="predicted"/>
<dbReference type="RefSeq" id="WP_109606606.1">
    <property type="nucleotide sequence ID" value="NZ_QGGI01000031.1"/>
</dbReference>
<dbReference type="InterPro" id="IPR051796">
    <property type="entry name" value="ISF_SsuE-like"/>
</dbReference>
<comment type="caution">
    <text evidence="4">The sequence shown here is derived from an EMBL/GenBank/DDBJ whole genome shotgun (WGS) entry which is preliminary data.</text>
</comment>
<evidence type="ECO:0000313" key="5">
    <source>
        <dbReference type="Proteomes" id="UP000245921"/>
    </source>
</evidence>
<protein>
    <submittedName>
        <fullName evidence="4">NADPH-dependent FMN reductase</fullName>
    </submittedName>
</protein>
<keyword evidence="1" id="KW-0285">Flavoprotein</keyword>
<evidence type="ECO:0000259" key="3">
    <source>
        <dbReference type="Pfam" id="PF03358"/>
    </source>
</evidence>
<organism evidence="4 5">
    <name type="scientific">Oceanotoga teriensis</name>
    <dbReference type="NCBI Taxonomy" id="515440"/>
    <lineage>
        <taxon>Bacteria</taxon>
        <taxon>Thermotogati</taxon>
        <taxon>Thermotogota</taxon>
        <taxon>Thermotogae</taxon>
        <taxon>Petrotogales</taxon>
        <taxon>Petrotogaceae</taxon>
        <taxon>Oceanotoga</taxon>
    </lineage>
</organism>
<reference evidence="4 5" key="1">
    <citation type="submission" date="2018-05" db="EMBL/GenBank/DDBJ databases">
        <title>Genomic Encyclopedia of Type Strains, Phase IV (KMG-IV): sequencing the most valuable type-strain genomes for metagenomic binning, comparative biology and taxonomic classification.</title>
        <authorList>
            <person name="Goeker M."/>
        </authorList>
    </citation>
    <scope>NUCLEOTIDE SEQUENCE [LARGE SCALE GENOMIC DNA]</scope>
    <source>
        <strain evidence="4 5">DSM 24906</strain>
    </source>
</reference>
<evidence type="ECO:0000256" key="2">
    <source>
        <dbReference type="ARBA" id="ARBA00022643"/>
    </source>
</evidence>
<dbReference type="Pfam" id="PF03358">
    <property type="entry name" value="FMN_red"/>
    <property type="match status" value="1"/>
</dbReference>
<dbReference type="GO" id="GO:0016491">
    <property type="term" value="F:oxidoreductase activity"/>
    <property type="evidence" value="ECO:0007669"/>
    <property type="project" value="InterPro"/>
</dbReference>
<keyword evidence="5" id="KW-1185">Reference proteome</keyword>
<dbReference type="EMBL" id="QGGI01000031">
    <property type="protein sequence ID" value="PWJ86120.1"/>
    <property type="molecule type" value="Genomic_DNA"/>
</dbReference>
<dbReference type="PANTHER" id="PTHR43278:SF4">
    <property type="entry name" value="NAD(P)H-DEPENDENT FMN-CONTAINING OXIDOREDUCTASE YWQN-RELATED"/>
    <property type="match status" value="1"/>
</dbReference>
<evidence type="ECO:0000313" key="4">
    <source>
        <dbReference type="EMBL" id="PWJ86120.1"/>
    </source>
</evidence>
<dbReference type="Proteomes" id="UP000245921">
    <property type="component" value="Unassembled WGS sequence"/>
</dbReference>
<dbReference type="SUPFAM" id="SSF52218">
    <property type="entry name" value="Flavoproteins"/>
    <property type="match status" value="1"/>
</dbReference>
<name>A0AA45HHL2_9BACT</name>
<dbReference type="Gene3D" id="3.40.50.360">
    <property type="match status" value="1"/>
</dbReference>
<gene>
    <name evidence="4" type="ORF">C7380_13112</name>
</gene>
<sequence length="184" mass="21086">MKTLIFFGSARKNGHTKQMLDVLTDQLDHEFEIIDAYNTHVSPCKDCRFCWHKKNCAIKDDMQEIYKKIEEANNIVFASPMYFHTVTGPLKIIIDRLQVYWASHVRKDKPDHFLRKGAIIMVGGAPDFDIQFDAGNQVLSNVLKDLDSNLIGSVTLSNSDRDSIESKPFLKDELKQLAQKLNIE</sequence>
<feature type="domain" description="NADPH-dependent FMN reductase-like" evidence="3">
    <location>
        <begin position="1"/>
        <end position="113"/>
    </location>
</feature>
<keyword evidence="2" id="KW-0288">FMN</keyword>
<dbReference type="PANTHER" id="PTHR43278">
    <property type="entry name" value="NAD(P)H-DEPENDENT FMN-CONTAINING OXIDOREDUCTASE YWQN-RELATED"/>
    <property type="match status" value="1"/>
</dbReference>
<accession>A0AA45HHL2</accession>